<accession>A0A9Q0IF89</accession>
<dbReference type="AlphaFoldDB" id="A0A9Q0IF89"/>
<sequence length="126" mass="13443">MASGKKRQNSVSRMARLRASTSEGDSGFLLLSSIPIKPALASRPVTAITELMTAHGVLSPSMEHLSIMASMLSAVINCVQKGECPSPPVKDSLLPVWLLLLTVEEEEDVPLFPIVDLCAEDVPTAT</sequence>
<dbReference type="Proteomes" id="UP001148018">
    <property type="component" value="Unassembled WGS sequence"/>
</dbReference>
<comment type="caution">
    <text evidence="2">The sequence shown here is derived from an EMBL/GenBank/DDBJ whole genome shotgun (WGS) entry which is preliminary data.</text>
</comment>
<organism evidence="2 3">
    <name type="scientific">Muraenolepis orangiensis</name>
    <name type="common">Patagonian moray cod</name>
    <dbReference type="NCBI Taxonomy" id="630683"/>
    <lineage>
        <taxon>Eukaryota</taxon>
        <taxon>Metazoa</taxon>
        <taxon>Chordata</taxon>
        <taxon>Craniata</taxon>
        <taxon>Vertebrata</taxon>
        <taxon>Euteleostomi</taxon>
        <taxon>Actinopterygii</taxon>
        <taxon>Neopterygii</taxon>
        <taxon>Teleostei</taxon>
        <taxon>Neoteleostei</taxon>
        <taxon>Acanthomorphata</taxon>
        <taxon>Zeiogadaria</taxon>
        <taxon>Gadariae</taxon>
        <taxon>Gadiformes</taxon>
        <taxon>Muraenolepidoidei</taxon>
        <taxon>Muraenolepididae</taxon>
        <taxon>Muraenolepis</taxon>
    </lineage>
</organism>
<keyword evidence="3" id="KW-1185">Reference proteome</keyword>
<name>A0A9Q0IF89_9TELE</name>
<protein>
    <submittedName>
        <fullName evidence="2">Uncharacterized protein</fullName>
    </submittedName>
</protein>
<evidence type="ECO:0000313" key="3">
    <source>
        <dbReference type="Proteomes" id="UP001148018"/>
    </source>
</evidence>
<evidence type="ECO:0000256" key="1">
    <source>
        <dbReference type="SAM" id="MobiDB-lite"/>
    </source>
</evidence>
<evidence type="ECO:0000313" key="2">
    <source>
        <dbReference type="EMBL" id="KAJ3595813.1"/>
    </source>
</evidence>
<feature type="region of interest" description="Disordered" evidence="1">
    <location>
        <begin position="1"/>
        <end position="23"/>
    </location>
</feature>
<proteinExistence type="predicted"/>
<reference evidence="2" key="1">
    <citation type="submission" date="2022-07" db="EMBL/GenBank/DDBJ databases">
        <title>Chromosome-level genome of Muraenolepis orangiensis.</title>
        <authorList>
            <person name="Kim J."/>
        </authorList>
    </citation>
    <scope>NUCLEOTIDE SEQUENCE</scope>
    <source>
        <strain evidence="2">KU_S4_2022</strain>
        <tissue evidence="2">Muscle</tissue>
    </source>
</reference>
<gene>
    <name evidence="2" type="ORF">NHX12_002227</name>
</gene>
<dbReference type="EMBL" id="JANIIK010000110">
    <property type="protein sequence ID" value="KAJ3595813.1"/>
    <property type="molecule type" value="Genomic_DNA"/>
</dbReference>